<evidence type="ECO:0000313" key="7">
    <source>
        <dbReference type="Proteomes" id="UP000278962"/>
    </source>
</evidence>
<dbReference type="FunFam" id="3.40.50.300:FF:000134">
    <property type="entry name" value="Iron-enterobactin ABC transporter ATP-binding protein"/>
    <property type="match status" value="1"/>
</dbReference>
<evidence type="ECO:0000256" key="3">
    <source>
        <dbReference type="ARBA" id="ARBA00022840"/>
    </source>
</evidence>
<proteinExistence type="predicted"/>
<reference evidence="6 7" key="1">
    <citation type="submission" date="2018-10" db="EMBL/GenBank/DDBJ databases">
        <title>Genomic Encyclopedia of Archaeal and Bacterial Type Strains, Phase II (KMG-II): from individual species to whole genera.</title>
        <authorList>
            <person name="Goeker M."/>
        </authorList>
    </citation>
    <scope>NUCLEOTIDE SEQUENCE [LARGE SCALE GENOMIC DNA]</scope>
    <source>
        <strain evidence="6 7">DSM 14954</strain>
    </source>
</reference>
<dbReference type="AlphaFoldDB" id="A0A660LDJ0"/>
<gene>
    <name evidence="6" type="ORF">C8N24_2531</name>
</gene>
<keyword evidence="7" id="KW-1185">Reference proteome</keyword>
<dbReference type="InterPro" id="IPR003439">
    <property type="entry name" value="ABC_transporter-like_ATP-bd"/>
</dbReference>
<sequence length="257" mass="27341">MSEARLVAEDVHVKIGDTPILHGASMSVHAGELLAVVGPNGAGKSTFSRAVSGLQPMEQGDVRWSGTPLGELKGRKIARLRAFVPQRAPVPAGVTVREAVELGRSPHIKAFQRPTRHDHEAVEHALERTNTLQFADRRLTTLSGGELQRVQIAVGLAQEAPVLIADEPTSHLDLGATAIVARLLRRLADDGLSVILVVHDLALAAAIADTVVVMAAGKTAATGKPADVLTPERLNDVWRVDAQLDEAGALRVNWLGR</sequence>
<evidence type="ECO:0000259" key="5">
    <source>
        <dbReference type="PROSITE" id="PS50893"/>
    </source>
</evidence>
<keyword evidence="2" id="KW-0547">Nucleotide-binding</keyword>
<organism evidence="6 7">
    <name type="scientific">Solirubrobacter pauli</name>
    <dbReference type="NCBI Taxonomy" id="166793"/>
    <lineage>
        <taxon>Bacteria</taxon>
        <taxon>Bacillati</taxon>
        <taxon>Actinomycetota</taxon>
        <taxon>Thermoleophilia</taxon>
        <taxon>Solirubrobacterales</taxon>
        <taxon>Solirubrobacteraceae</taxon>
        <taxon>Solirubrobacter</taxon>
    </lineage>
</organism>
<evidence type="ECO:0000313" key="6">
    <source>
        <dbReference type="EMBL" id="RKQ92679.1"/>
    </source>
</evidence>
<evidence type="ECO:0000256" key="2">
    <source>
        <dbReference type="ARBA" id="ARBA00022741"/>
    </source>
</evidence>
<keyword evidence="3 6" id="KW-0067">ATP-binding</keyword>
<dbReference type="PROSITE" id="PS50893">
    <property type="entry name" value="ABC_TRANSPORTER_2"/>
    <property type="match status" value="1"/>
</dbReference>
<name>A0A660LDJ0_9ACTN</name>
<dbReference type="InterPro" id="IPR017871">
    <property type="entry name" value="ABC_transporter-like_CS"/>
</dbReference>
<dbReference type="Proteomes" id="UP000278962">
    <property type="component" value="Unassembled WGS sequence"/>
</dbReference>
<keyword evidence="4" id="KW-1278">Translocase</keyword>
<protein>
    <submittedName>
        <fullName evidence="6">Iron complex transport system ATP-binding protein</fullName>
    </submittedName>
</protein>
<feature type="domain" description="ABC transporter" evidence="5">
    <location>
        <begin position="6"/>
        <end position="241"/>
    </location>
</feature>
<dbReference type="InterPro" id="IPR027417">
    <property type="entry name" value="P-loop_NTPase"/>
</dbReference>
<dbReference type="PROSITE" id="PS00211">
    <property type="entry name" value="ABC_TRANSPORTER_1"/>
    <property type="match status" value="1"/>
</dbReference>
<dbReference type="Gene3D" id="3.40.50.300">
    <property type="entry name" value="P-loop containing nucleotide triphosphate hydrolases"/>
    <property type="match status" value="1"/>
</dbReference>
<comment type="caution">
    <text evidence="6">The sequence shown here is derived from an EMBL/GenBank/DDBJ whole genome shotgun (WGS) entry which is preliminary data.</text>
</comment>
<dbReference type="EMBL" id="RBIL01000001">
    <property type="protein sequence ID" value="RKQ92679.1"/>
    <property type="molecule type" value="Genomic_DNA"/>
</dbReference>
<dbReference type="GO" id="GO:0016887">
    <property type="term" value="F:ATP hydrolysis activity"/>
    <property type="evidence" value="ECO:0007669"/>
    <property type="project" value="InterPro"/>
</dbReference>
<dbReference type="PANTHER" id="PTHR42794:SF1">
    <property type="entry name" value="HEMIN IMPORT ATP-BINDING PROTEIN HMUV"/>
    <property type="match status" value="1"/>
</dbReference>
<dbReference type="OrthoDB" id="9806149at2"/>
<evidence type="ECO:0000256" key="4">
    <source>
        <dbReference type="ARBA" id="ARBA00022967"/>
    </source>
</evidence>
<dbReference type="RefSeq" id="WP_121250375.1">
    <property type="nucleotide sequence ID" value="NZ_RBIL01000001.1"/>
</dbReference>
<dbReference type="GO" id="GO:0005524">
    <property type="term" value="F:ATP binding"/>
    <property type="evidence" value="ECO:0007669"/>
    <property type="project" value="UniProtKB-KW"/>
</dbReference>
<accession>A0A660LDJ0</accession>
<dbReference type="SMART" id="SM00382">
    <property type="entry name" value="AAA"/>
    <property type="match status" value="1"/>
</dbReference>
<dbReference type="InterPro" id="IPR003593">
    <property type="entry name" value="AAA+_ATPase"/>
</dbReference>
<dbReference type="PANTHER" id="PTHR42794">
    <property type="entry name" value="HEMIN IMPORT ATP-BINDING PROTEIN HMUV"/>
    <property type="match status" value="1"/>
</dbReference>
<dbReference type="Pfam" id="PF00005">
    <property type="entry name" value="ABC_tran"/>
    <property type="match status" value="1"/>
</dbReference>
<dbReference type="SUPFAM" id="SSF52540">
    <property type="entry name" value="P-loop containing nucleoside triphosphate hydrolases"/>
    <property type="match status" value="1"/>
</dbReference>
<keyword evidence="1" id="KW-0813">Transport</keyword>
<evidence type="ECO:0000256" key="1">
    <source>
        <dbReference type="ARBA" id="ARBA00022448"/>
    </source>
</evidence>